<dbReference type="InterPro" id="IPR050302">
    <property type="entry name" value="Rab_GAP_TBC_domain"/>
</dbReference>
<dbReference type="InterPro" id="IPR000195">
    <property type="entry name" value="Rab-GAP-TBC_dom"/>
</dbReference>
<dbReference type="PANTHER" id="PTHR47219">
    <property type="entry name" value="RAB GTPASE-ACTIVATING PROTEIN 1-LIKE"/>
    <property type="match status" value="1"/>
</dbReference>
<name>A0A0M3JGH9_ANISI</name>
<dbReference type="EMBL" id="UYRR01014263">
    <property type="protein sequence ID" value="VDK27175.1"/>
    <property type="molecule type" value="Genomic_DNA"/>
</dbReference>
<keyword evidence="3" id="KW-1185">Reference proteome</keyword>
<dbReference type="Proteomes" id="UP000267096">
    <property type="component" value="Unassembled WGS sequence"/>
</dbReference>
<evidence type="ECO:0000313" key="4">
    <source>
        <dbReference type="WBParaSite" id="ASIM_0000673401-mRNA-1"/>
    </source>
</evidence>
<dbReference type="AlphaFoldDB" id="A0A0M3JGH9"/>
<dbReference type="WBParaSite" id="ASIM_0000673401-mRNA-1">
    <property type="protein sequence ID" value="ASIM_0000673401-mRNA-1"/>
    <property type="gene ID" value="ASIM_0000673401"/>
</dbReference>
<dbReference type="SUPFAM" id="SSF47923">
    <property type="entry name" value="Ypt/Rab-GAP domain of gyp1p"/>
    <property type="match status" value="1"/>
</dbReference>
<feature type="domain" description="Rab-GAP TBC" evidence="1">
    <location>
        <begin position="20"/>
        <end position="112"/>
    </location>
</feature>
<dbReference type="Pfam" id="PF00566">
    <property type="entry name" value="RabGAP-TBC"/>
    <property type="match status" value="1"/>
</dbReference>
<reference evidence="2 3" key="2">
    <citation type="submission" date="2018-11" db="EMBL/GenBank/DDBJ databases">
        <authorList>
            <consortium name="Pathogen Informatics"/>
        </authorList>
    </citation>
    <scope>NUCLEOTIDE SEQUENCE [LARGE SCALE GENOMIC DNA]</scope>
</reference>
<dbReference type="GO" id="GO:0005096">
    <property type="term" value="F:GTPase activator activity"/>
    <property type="evidence" value="ECO:0007669"/>
    <property type="project" value="TreeGrafter"/>
</dbReference>
<dbReference type="Gene3D" id="1.10.8.270">
    <property type="entry name" value="putative rabgap domain of human tbc1 domain family member 14 like domains"/>
    <property type="match status" value="1"/>
</dbReference>
<dbReference type="InterPro" id="IPR035969">
    <property type="entry name" value="Rab-GAP_TBC_sf"/>
</dbReference>
<proteinExistence type="predicted"/>
<accession>A0A0M3JGH9</accession>
<evidence type="ECO:0000259" key="1">
    <source>
        <dbReference type="PROSITE" id="PS50086"/>
    </source>
</evidence>
<reference evidence="4" key="1">
    <citation type="submission" date="2017-02" db="UniProtKB">
        <authorList>
            <consortium name="WormBaseParasite"/>
        </authorList>
    </citation>
    <scope>IDENTIFICATION</scope>
</reference>
<dbReference type="GO" id="GO:0031267">
    <property type="term" value="F:small GTPase binding"/>
    <property type="evidence" value="ECO:0007669"/>
    <property type="project" value="TreeGrafter"/>
</dbReference>
<evidence type="ECO:0000313" key="2">
    <source>
        <dbReference type="EMBL" id="VDK27175.1"/>
    </source>
</evidence>
<evidence type="ECO:0000313" key="3">
    <source>
        <dbReference type="Proteomes" id="UP000267096"/>
    </source>
</evidence>
<dbReference type="PANTHER" id="PTHR47219:SF6">
    <property type="entry name" value="RAB GTPASE-ACTIVATING PROTEIN 1"/>
    <property type="match status" value="1"/>
</dbReference>
<dbReference type="PROSITE" id="PS50086">
    <property type="entry name" value="TBC_RABGAP"/>
    <property type="match status" value="1"/>
</dbReference>
<gene>
    <name evidence="2" type="ORF">ASIM_LOCUS6511</name>
</gene>
<organism evidence="4">
    <name type="scientific">Anisakis simplex</name>
    <name type="common">Herring worm</name>
    <dbReference type="NCBI Taxonomy" id="6269"/>
    <lineage>
        <taxon>Eukaryota</taxon>
        <taxon>Metazoa</taxon>
        <taxon>Ecdysozoa</taxon>
        <taxon>Nematoda</taxon>
        <taxon>Chromadorea</taxon>
        <taxon>Rhabditida</taxon>
        <taxon>Spirurina</taxon>
        <taxon>Ascaridomorpha</taxon>
        <taxon>Ascaridoidea</taxon>
        <taxon>Anisakidae</taxon>
        <taxon>Anisakis</taxon>
        <taxon>Anisakis simplex complex</taxon>
    </lineage>
</organism>
<protein>
    <submittedName>
        <fullName evidence="4">Rab-GAP TBC domain-containing protein</fullName>
    </submittedName>
</protein>
<dbReference type="OrthoDB" id="17687at2759"/>
<sequence>MKTDFKVVNPCSDFRLLLDGVPVKDRGEIWMICSGAAAEMSLNNGYYLDLLGKSRGKYILALEEIERDLHRSLPEHPAFQQGPGIDALRRILTAYAFRNPNIGMSWMSQVLF</sequence>